<sequence>MVREVGKRLKNHHSAVGKQIFLIHCSEYAFKGIESCNILIEIFKDKQWGECNYGQCQIS</sequence>
<evidence type="ECO:0000313" key="1">
    <source>
        <dbReference type="EMBL" id="RHZ89801.1"/>
    </source>
</evidence>
<name>A0A397JPE9_9GLOM</name>
<keyword evidence="2" id="KW-1185">Reference proteome</keyword>
<comment type="caution">
    <text evidence="1">The sequence shown here is derived from an EMBL/GenBank/DDBJ whole genome shotgun (WGS) entry which is preliminary data.</text>
</comment>
<dbReference type="OrthoDB" id="2310396at2759"/>
<gene>
    <name evidence="1" type="ORF">Glove_10g4</name>
</gene>
<proteinExistence type="predicted"/>
<dbReference type="EMBL" id="PQFF01000008">
    <property type="protein sequence ID" value="RHZ89801.1"/>
    <property type="molecule type" value="Genomic_DNA"/>
</dbReference>
<organism evidence="1 2">
    <name type="scientific">Diversispora epigaea</name>
    <dbReference type="NCBI Taxonomy" id="1348612"/>
    <lineage>
        <taxon>Eukaryota</taxon>
        <taxon>Fungi</taxon>
        <taxon>Fungi incertae sedis</taxon>
        <taxon>Mucoromycota</taxon>
        <taxon>Glomeromycotina</taxon>
        <taxon>Glomeromycetes</taxon>
        <taxon>Diversisporales</taxon>
        <taxon>Diversisporaceae</taxon>
        <taxon>Diversispora</taxon>
    </lineage>
</organism>
<evidence type="ECO:0000313" key="2">
    <source>
        <dbReference type="Proteomes" id="UP000266861"/>
    </source>
</evidence>
<protein>
    <submittedName>
        <fullName evidence="1">Uncharacterized protein</fullName>
    </submittedName>
</protein>
<reference evidence="1 2" key="1">
    <citation type="submission" date="2018-08" db="EMBL/GenBank/DDBJ databases">
        <title>Genome and evolution of the arbuscular mycorrhizal fungus Diversispora epigaea (formerly Glomus versiforme) and its bacterial endosymbionts.</title>
        <authorList>
            <person name="Sun X."/>
            <person name="Fei Z."/>
            <person name="Harrison M."/>
        </authorList>
    </citation>
    <scope>NUCLEOTIDE SEQUENCE [LARGE SCALE GENOMIC DNA]</scope>
    <source>
        <strain evidence="1 2">IT104</strain>
    </source>
</reference>
<accession>A0A397JPE9</accession>
<dbReference type="AlphaFoldDB" id="A0A397JPE9"/>
<dbReference type="Proteomes" id="UP000266861">
    <property type="component" value="Unassembled WGS sequence"/>
</dbReference>